<name>A0A7S1ARA7_NOCSC</name>
<dbReference type="SMART" id="SM00105">
    <property type="entry name" value="ArfGap"/>
    <property type="match status" value="1"/>
</dbReference>
<feature type="region of interest" description="Disordered" evidence="6">
    <location>
        <begin position="125"/>
        <end position="220"/>
    </location>
</feature>
<dbReference type="GO" id="GO:0008270">
    <property type="term" value="F:zinc ion binding"/>
    <property type="evidence" value="ECO:0007669"/>
    <property type="project" value="UniProtKB-KW"/>
</dbReference>
<dbReference type="SUPFAM" id="SSF57863">
    <property type="entry name" value="ArfGap/RecO-like zinc finger"/>
    <property type="match status" value="1"/>
</dbReference>
<reference evidence="8" key="1">
    <citation type="submission" date="2021-01" db="EMBL/GenBank/DDBJ databases">
        <authorList>
            <person name="Corre E."/>
            <person name="Pelletier E."/>
            <person name="Niang G."/>
            <person name="Scheremetjew M."/>
            <person name="Finn R."/>
            <person name="Kale V."/>
            <person name="Holt S."/>
            <person name="Cochrane G."/>
            <person name="Meng A."/>
            <person name="Brown T."/>
            <person name="Cohen L."/>
        </authorList>
    </citation>
    <scope>NUCLEOTIDE SEQUENCE</scope>
</reference>
<dbReference type="PANTHER" id="PTHR45705:SF1">
    <property type="entry name" value="FI20236P1"/>
    <property type="match status" value="1"/>
</dbReference>
<evidence type="ECO:0000256" key="3">
    <source>
        <dbReference type="ARBA" id="ARBA00022771"/>
    </source>
</evidence>
<dbReference type="Gene3D" id="1.10.220.150">
    <property type="entry name" value="Arf GTPase activating protein"/>
    <property type="match status" value="1"/>
</dbReference>
<dbReference type="PROSITE" id="PS50115">
    <property type="entry name" value="ARFGAP"/>
    <property type="match status" value="1"/>
</dbReference>
<dbReference type="EMBL" id="HBFQ01051588">
    <property type="protein sequence ID" value="CAD8862490.1"/>
    <property type="molecule type" value="Transcribed_RNA"/>
</dbReference>
<dbReference type="InterPro" id="IPR051718">
    <property type="entry name" value="ARF_GTPase-activating"/>
</dbReference>
<keyword evidence="4" id="KW-0862">Zinc</keyword>
<evidence type="ECO:0000256" key="2">
    <source>
        <dbReference type="ARBA" id="ARBA00022723"/>
    </source>
</evidence>
<dbReference type="AlphaFoldDB" id="A0A7S1ARA7"/>
<feature type="compositionally biased region" description="Basic residues" evidence="6">
    <location>
        <begin position="153"/>
        <end position="165"/>
    </location>
</feature>
<dbReference type="InterPro" id="IPR037278">
    <property type="entry name" value="ARFGAP/RecO"/>
</dbReference>
<dbReference type="PRINTS" id="PR00405">
    <property type="entry name" value="REVINTRACTNG"/>
</dbReference>
<keyword evidence="2" id="KW-0479">Metal-binding</keyword>
<feature type="compositionally biased region" description="Basic and acidic residues" evidence="6">
    <location>
        <begin position="132"/>
        <end position="152"/>
    </location>
</feature>
<accession>A0A7S1ARA7</accession>
<keyword evidence="1" id="KW-0343">GTPase activation</keyword>
<feature type="region of interest" description="Disordered" evidence="6">
    <location>
        <begin position="340"/>
        <end position="360"/>
    </location>
</feature>
<dbReference type="GO" id="GO:0005737">
    <property type="term" value="C:cytoplasm"/>
    <property type="evidence" value="ECO:0007669"/>
    <property type="project" value="TreeGrafter"/>
</dbReference>
<evidence type="ECO:0000256" key="4">
    <source>
        <dbReference type="ARBA" id="ARBA00022833"/>
    </source>
</evidence>
<evidence type="ECO:0000256" key="6">
    <source>
        <dbReference type="SAM" id="MobiDB-lite"/>
    </source>
</evidence>
<dbReference type="GO" id="GO:0005096">
    <property type="term" value="F:GTPase activator activity"/>
    <property type="evidence" value="ECO:0007669"/>
    <property type="project" value="UniProtKB-KW"/>
</dbReference>
<feature type="compositionally biased region" description="Basic residues" evidence="6">
    <location>
        <begin position="172"/>
        <end position="201"/>
    </location>
</feature>
<evidence type="ECO:0000256" key="1">
    <source>
        <dbReference type="ARBA" id="ARBA00022468"/>
    </source>
</evidence>
<proteinExistence type="predicted"/>
<dbReference type="Pfam" id="PF01412">
    <property type="entry name" value="ArfGap"/>
    <property type="match status" value="1"/>
</dbReference>
<protein>
    <recommendedName>
        <fullName evidence="7">Arf-GAP domain-containing protein</fullName>
    </recommendedName>
</protein>
<feature type="domain" description="Arf-GAP" evidence="7">
    <location>
        <begin position="1"/>
        <end position="133"/>
    </location>
</feature>
<sequence length="360" mass="40051">MPGAPTDILKAPGNKTCADCGASNPTWASINIGILICEICSGLHRNLGTHLTKVRSVTLDNWQPEWAETVRAIGNARARAFYEANVPASEKFATVMDLAGGDKIDPTQARKLETWIRNKYEHKKYAPPGLDDPWKRIARGESLDDGGSDHMEKKSKKEKKDHKDHHKDNHKDHHKDHKDHKDHKHHKHDDHKHKKHHKSHKDHKDHDHHEHHHHHHENYDQQQIGFDPAQMGYDPTQMGYDPAFTTGGEWNGNGGWSPEAEMPTYGVDYSNACGACGLPGNMPMYQGDCTTTAAERCAALARVARIFTDPLHSGMPTSGLVVPFGFDLVAAEFDAQSLRRPGAQGFGSPPPTGASMNGWM</sequence>
<dbReference type="InterPro" id="IPR001164">
    <property type="entry name" value="ArfGAP_dom"/>
</dbReference>
<keyword evidence="3 5" id="KW-0863">Zinc-finger</keyword>
<dbReference type="PANTHER" id="PTHR45705">
    <property type="entry name" value="FI20236P1"/>
    <property type="match status" value="1"/>
</dbReference>
<gene>
    <name evidence="8" type="ORF">NSCI0253_LOCUS36845</name>
</gene>
<evidence type="ECO:0000256" key="5">
    <source>
        <dbReference type="PROSITE-ProRule" id="PRU00288"/>
    </source>
</evidence>
<evidence type="ECO:0000313" key="8">
    <source>
        <dbReference type="EMBL" id="CAD8862490.1"/>
    </source>
</evidence>
<evidence type="ECO:0000259" key="7">
    <source>
        <dbReference type="PROSITE" id="PS50115"/>
    </source>
</evidence>
<dbReference type="InterPro" id="IPR038508">
    <property type="entry name" value="ArfGAP_dom_sf"/>
</dbReference>
<organism evidence="8">
    <name type="scientific">Noctiluca scintillans</name>
    <name type="common">Sea sparkle</name>
    <name type="synonym">Red tide dinoflagellate</name>
    <dbReference type="NCBI Taxonomy" id="2966"/>
    <lineage>
        <taxon>Eukaryota</taxon>
        <taxon>Sar</taxon>
        <taxon>Alveolata</taxon>
        <taxon>Dinophyceae</taxon>
        <taxon>Noctilucales</taxon>
        <taxon>Noctilucaceae</taxon>
        <taxon>Noctiluca</taxon>
    </lineage>
</organism>
<dbReference type="CDD" id="cd08204">
    <property type="entry name" value="ArfGap"/>
    <property type="match status" value="1"/>
</dbReference>
<dbReference type="FunFam" id="1.10.220.150:FF:000009">
    <property type="entry name" value="stromal membrane-associated protein 1 isoform X1"/>
    <property type="match status" value="1"/>
</dbReference>